<dbReference type="FunCoup" id="F0ZKU2">
    <property type="interactions" value="341"/>
</dbReference>
<dbReference type="SMART" id="SM00479">
    <property type="entry name" value="EXOIII"/>
    <property type="match status" value="1"/>
</dbReference>
<keyword evidence="3" id="KW-0269">Exonuclease</keyword>
<dbReference type="OMA" id="CRELTHI"/>
<keyword evidence="1" id="KW-0540">Nuclease</keyword>
<dbReference type="GeneID" id="10501449"/>
<evidence type="ECO:0000256" key="2">
    <source>
        <dbReference type="ARBA" id="ARBA00022801"/>
    </source>
</evidence>
<dbReference type="PANTHER" id="PTHR23044:SF61">
    <property type="entry name" value="3'-5' EXORIBONUCLEASE 1-RELATED"/>
    <property type="match status" value="1"/>
</dbReference>
<organism evidence="6 7">
    <name type="scientific">Dictyostelium purpureum</name>
    <name type="common">Slime mold</name>
    <dbReference type="NCBI Taxonomy" id="5786"/>
    <lineage>
        <taxon>Eukaryota</taxon>
        <taxon>Amoebozoa</taxon>
        <taxon>Evosea</taxon>
        <taxon>Eumycetozoa</taxon>
        <taxon>Dictyostelia</taxon>
        <taxon>Dictyosteliales</taxon>
        <taxon>Dictyosteliaceae</taxon>
        <taxon>Dictyostelium</taxon>
    </lineage>
</organism>
<dbReference type="FunFam" id="3.30.420.10:FF:000373">
    <property type="match status" value="1"/>
</dbReference>
<dbReference type="PANTHER" id="PTHR23044">
    <property type="entry name" value="3'-5' EXONUCLEASE ERI1-RELATED"/>
    <property type="match status" value="1"/>
</dbReference>
<dbReference type="GO" id="GO:0005829">
    <property type="term" value="C:cytosol"/>
    <property type="evidence" value="ECO:0007669"/>
    <property type="project" value="EnsemblProtists"/>
</dbReference>
<dbReference type="eggNOG" id="KOG0542">
    <property type="taxonomic scope" value="Eukaryota"/>
</dbReference>
<dbReference type="RefSeq" id="XP_003288032.1">
    <property type="nucleotide sequence ID" value="XM_003287984.1"/>
</dbReference>
<dbReference type="OrthoDB" id="448399at2759"/>
<evidence type="ECO:0000256" key="4">
    <source>
        <dbReference type="SAM" id="MobiDB-lite"/>
    </source>
</evidence>
<dbReference type="STRING" id="5786.F0ZKU2"/>
<evidence type="ECO:0000313" key="7">
    <source>
        <dbReference type="Proteomes" id="UP000001064"/>
    </source>
</evidence>
<dbReference type="AlphaFoldDB" id="F0ZKU2"/>
<gene>
    <name evidence="6" type="ORF">DICPUDRAFT_33426</name>
</gene>
<reference evidence="7" key="1">
    <citation type="journal article" date="2011" name="Genome Biol.">
        <title>Comparative genomics of the social amoebae Dictyostelium discoideum and Dictyostelium purpureum.</title>
        <authorList>
            <consortium name="US DOE Joint Genome Institute (JGI-PGF)"/>
            <person name="Sucgang R."/>
            <person name="Kuo A."/>
            <person name="Tian X."/>
            <person name="Salerno W."/>
            <person name="Parikh A."/>
            <person name="Feasley C.L."/>
            <person name="Dalin E."/>
            <person name="Tu H."/>
            <person name="Huang E."/>
            <person name="Barry K."/>
            <person name="Lindquist E."/>
            <person name="Shapiro H."/>
            <person name="Bruce D."/>
            <person name="Schmutz J."/>
            <person name="Salamov A."/>
            <person name="Fey P."/>
            <person name="Gaudet P."/>
            <person name="Anjard C."/>
            <person name="Babu M.M."/>
            <person name="Basu S."/>
            <person name="Bushmanova Y."/>
            <person name="van der Wel H."/>
            <person name="Katoh-Kurasawa M."/>
            <person name="Dinh C."/>
            <person name="Coutinho P.M."/>
            <person name="Saito T."/>
            <person name="Elias M."/>
            <person name="Schaap P."/>
            <person name="Kay R.R."/>
            <person name="Henrissat B."/>
            <person name="Eichinger L."/>
            <person name="Rivero F."/>
            <person name="Putnam N.H."/>
            <person name="West C.M."/>
            <person name="Loomis W.F."/>
            <person name="Chisholm R.L."/>
            <person name="Shaulsky G."/>
            <person name="Strassmann J.E."/>
            <person name="Queller D.C."/>
            <person name="Kuspa A."/>
            <person name="Grigoriev I.V."/>
        </authorList>
    </citation>
    <scope>NUCLEOTIDE SEQUENCE [LARGE SCALE GENOMIC DNA]</scope>
    <source>
        <strain evidence="7">QSDP1</strain>
    </source>
</reference>
<evidence type="ECO:0000256" key="3">
    <source>
        <dbReference type="ARBA" id="ARBA00022839"/>
    </source>
</evidence>
<dbReference type="CDD" id="cd06133">
    <property type="entry name" value="ERI-1_3'hExo_like"/>
    <property type="match status" value="1"/>
</dbReference>
<dbReference type="InterPro" id="IPR012337">
    <property type="entry name" value="RNaseH-like_sf"/>
</dbReference>
<dbReference type="Gene3D" id="3.30.420.10">
    <property type="entry name" value="Ribonuclease H-like superfamily/Ribonuclease H"/>
    <property type="match status" value="1"/>
</dbReference>
<evidence type="ECO:0000313" key="6">
    <source>
        <dbReference type="EMBL" id="EGC35419.1"/>
    </source>
</evidence>
<dbReference type="SUPFAM" id="SSF53098">
    <property type="entry name" value="Ribonuclease H-like"/>
    <property type="match status" value="1"/>
</dbReference>
<feature type="region of interest" description="Disordered" evidence="4">
    <location>
        <begin position="1"/>
        <end position="22"/>
    </location>
</feature>
<dbReference type="VEuPathDB" id="AmoebaDB:DICPUDRAFT_33426"/>
<dbReference type="Pfam" id="PF00929">
    <property type="entry name" value="RNase_T"/>
    <property type="match status" value="1"/>
</dbReference>
<dbReference type="EMBL" id="GL871060">
    <property type="protein sequence ID" value="EGC35419.1"/>
    <property type="molecule type" value="Genomic_DNA"/>
</dbReference>
<dbReference type="InterPro" id="IPR047201">
    <property type="entry name" value="ERI-1_3'hExo-like"/>
</dbReference>
<accession>F0ZKU2</accession>
<dbReference type="InterPro" id="IPR036397">
    <property type="entry name" value="RNaseH_sf"/>
</dbReference>
<name>F0ZKU2_DICPU</name>
<sequence length="231" mass="26344">MSTNTSTTSTTSTATGSQPTSSVEPKKQLFKYLIVLDFEATCEKDQKFPNQEIIEFPSVIVNTETLEIVSTFREYCKPLIVPKLTAFCTELTGIKQETVDNADLFPNVLKRHYQWLEESLPGVIVNGQIINDQICFVTCGDWDLRQCLQKQLKLCNNIPTPNYFKKWINIKLQFTDFYSKPSYGMTNMLRELNLELEGRHHCGLSDSLNIARIVKKMLAAGCIFNIISKLK</sequence>
<dbReference type="GO" id="GO:0003676">
    <property type="term" value="F:nucleic acid binding"/>
    <property type="evidence" value="ECO:0007669"/>
    <property type="project" value="InterPro"/>
</dbReference>
<evidence type="ECO:0000256" key="1">
    <source>
        <dbReference type="ARBA" id="ARBA00022722"/>
    </source>
</evidence>
<proteinExistence type="predicted"/>
<dbReference type="InterPro" id="IPR013520">
    <property type="entry name" value="Ribonucl_H"/>
</dbReference>
<keyword evidence="7" id="KW-1185">Reference proteome</keyword>
<dbReference type="GO" id="GO:0000175">
    <property type="term" value="F:3'-5'-RNA exonuclease activity"/>
    <property type="evidence" value="ECO:0007669"/>
    <property type="project" value="InterPro"/>
</dbReference>
<feature type="domain" description="Exonuclease" evidence="5">
    <location>
        <begin position="32"/>
        <end position="223"/>
    </location>
</feature>
<dbReference type="KEGG" id="dpp:DICPUDRAFT_33426"/>
<dbReference type="InParanoid" id="F0ZKU2"/>
<protein>
    <recommendedName>
        <fullName evidence="5">Exonuclease domain-containing protein</fullName>
    </recommendedName>
</protein>
<keyword evidence="2" id="KW-0378">Hydrolase</keyword>
<evidence type="ECO:0000259" key="5">
    <source>
        <dbReference type="SMART" id="SM00479"/>
    </source>
</evidence>
<dbReference type="InterPro" id="IPR051274">
    <property type="entry name" value="3-5_Exoribonuclease"/>
</dbReference>
<dbReference type="Proteomes" id="UP000001064">
    <property type="component" value="Unassembled WGS sequence"/>
</dbReference>